<protein>
    <recommendedName>
        <fullName evidence="4">Chitin-binding type-4 domain-containing protein</fullName>
    </recommendedName>
</protein>
<dbReference type="EMBL" id="QEAQ01000002">
    <property type="protein sequence ID" value="TPX62580.1"/>
    <property type="molecule type" value="Genomic_DNA"/>
</dbReference>
<evidence type="ECO:0000313" key="3">
    <source>
        <dbReference type="Proteomes" id="UP000318582"/>
    </source>
</evidence>
<dbReference type="PANTHER" id="PTHR36182">
    <property type="entry name" value="PROTEIN, PUTATIVE (AFU_ORTHOLOGUE AFUA_6G10930)-RELATED"/>
    <property type="match status" value="1"/>
</dbReference>
<dbReference type="PANTHER" id="PTHR36182:SF1">
    <property type="entry name" value="PROTEIN, PUTATIVE (AFU_ORTHOLOGUE AFUA_6G10930)-RELATED"/>
    <property type="match status" value="1"/>
</dbReference>
<name>A0A507EHB3_9FUNG</name>
<feature type="signal peptide" evidence="1">
    <location>
        <begin position="1"/>
        <end position="21"/>
    </location>
</feature>
<evidence type="ECO:0000256" key="1">
    <source>
        <dbReference type="SAM" id="SignalP"/>
    </source>
</evidence>
<evidence type="ECO:0000313" key="2">
    <source>
        <dbReference type="EMBL" id="TPX62580.1"/>
    </source>
</evidence>
<comment type="caution">
    <text evidence="2">The sequence shown here is derived from an EMBL/GenBank/DDBJ whole genome shotgun (WGS) entry which is preliminary data.</text>
</comment>
<accession>A0A507EHB3</accession>
<dbReference type="Gene3D" id="2.70.50.70">
    <property type="match status" value="1"/>
</dbReference>
<dbReference type="STRING" id="109895.A0A507EHB3"/>
<sequence>MHALSVPFILFLLSLTTSALAHMQMTSPPPRGNVAPPVGTVDYNLKNPLNGRDRPFPCGGKPRGSSMATVKAGTQLPVSLGGSAIHDGGHCQFALSVDGVAWVVVKDVIRNCLLNNALTYNVPIPASFPSGPVILAWAWINAIGNREYYMSCADITIQGGGAGFTGPQLLVVNLPGVPTVPEMLPGIDDGRSLFLARPMITIGTKQGAPAVQVPTVPLPKPAPVPTQVGLPKPAPTTVPVIPALPPVPKPAPASPPATTCAGGVNAPAMFCSGTGFILCVDGKPTPVMPCAPSTSCRPFGKYILCLPPNWQ</sequence>
<reference evidence="2 3" key="1">
    <citation type="journal article" date="2019" name="Sci. Rep.">
        <title>Comparative genomics of chytrid fungi reveal insights into the obligate biotrophic and pathogenic lifestyle of Synchytrium endobioticum.</title>
        <authorList>
            <person name="van de Vossenberg B.T.L.H."/>
            <person name="Warris S."/>
            <person name="Nguyen H.D.T."/>
            <person name="van Gent-Pelzer M.P.E."/>
            <person name="Joly D.L."/>
            <person name="van de Geest H.C."/>
            <person name="Bonants P.J.M."/>
            <person name="Smith D.S."/>
            <person name="Levesque C.A."/>
            <person name="van der Lee T.A.J."/>
        </authorList>
    </citation>
    <scope>NUCLEOTIDE SEQUENCE [LARGE SCALE GENOMIC DNA]</scope>
    <source>
        <strain evidence="2 3">CBS 809.83</strain>
    </source>
</reference>
<keyword evidence="1" id="KW-0732">Signal</keyword>
<feature type="chain" id="PRO_5021388632" description="Chitin-binding type-4 domain-containing protein" evidence="1">
    <location>
        <begin position="22"/>
        <end position="311"/>
    </location>
</feature>
<dbReference type="Proteomes" id="UP000318582">
    <property type="component" value="Unassembled WGS sequence"/>
</dbReference>
<organism evidence="2 3">
    <name type="scientific">Powellomyces hirtus</name>
    <dbReference type="NCBI Taxonomy" id="109895"/>
    <lineage>
        <taxon>Eukaryota</taxon>
        <taxon>Fungi</taxon>
        <taxon>Fungi incertae sedis</taxon>
        <taxon>Chytridiomycota</taxon>
        <taxon>Chytridiomycota incertae sedis</taxon>
        <taxon>Chytridiomycetes</taxon>
        <taxon>Spizellomycetales</taxon>
        <taxon>Powellomycetaceae</taxon>
        <taxon>Powellomyces</taxon>
    </lineage>
</organism>
<dbReference type="AlphaFoldDB" id="A0A507EHB3"/>
<proteinExistence type="predicted"/>
<gene>
    <name evidence="2" type="ORF">PhCBS80983_g00375</name>
</gene>
<evidence type="ECO:0008006" key="4">
    <source>
        <dbReference type="Google" id="ProtNLM"/>
    </source>
</evidence>
<keyword evidence="3" id="KW-1185">Reference proteome</keyword>